<evidence type="ECO:0000256" key="4">
    <source>
        <dbReference type="ARBA" id="ARBA00023163"/>
    </source>
</evidence>
<dbReference type="InterPro" id="IPR014284">
    <property type="entry name" value="RNA_pol_sigma-70_dom"/>
</dbReference>
<dbReference type="Gene3D" id="1.20.120.1810">
    <property type="match status" value="1"/>
</dbReference>
<dbReference type="Proteomes" id="UP000184111">
    <property type="component" value="Unassembled WGS sequence"/>
</dbReference>
<evidence type="ECO:0000256" key="5">
    <source>
        <dbReference type="SAM" id="MobiDB-lite"/>
    </source>
</evidence>
<dbReference type="STRING" id="310782.SAMN05216499_114121"/>
<dbReference type="GO" id="GO:0016987">
    <property type="term" value="F:sigma factor activity"/>
    <property type="evidence" value="ECO:0007669"/>
    <property type="project" value="UniProtKB-KW"/>
</dbReference>
<evidence type="ECO:0000256" key="2">
    <source>
        <dbReference type="ARBA" id="ARBA00023082"/>
    </source>
</evidence>
<dbReference type="NCBIfam" id="TIGR02980">
    <property type="entry name" value="SigBFG"/>
    <property type="match status" value="1"/>
</dbReference>
<feature type="domain" description="RNA polymerase sigma-70 region 4" evidence="7">
    <location>
        <begin position="215"/>
        <end position="263"/>
    </location>
</feature>
<evidence type="ECO:0000256" key="3">
    <source>
        <dbReference type="ARBA" id="ARBA00023125"/>
    </source>
</evidence>
<dbReference type="SUPFAM" id="SSF88946">
    <property type="entry name" value="Sigma2 domain of RNA polymerase sigma factors"/>
    <property type="match status" value="1"/>
</dbReference>
<organism evidence="8 9">
    <name type="scientific">Actinacidiphila paucisporea</name>
    <dbReference type="NCBI Taxonomy" id="310782"/>
    <lineage>
        <taxon>Bacteria</taxon>
        <taxon>Bacillati</taxon>
        <taxon>Actinomycetota</taxon>
        <taxon>Actinomycetes</taxon>
        <taxon>Kitasatosporales</taxon>
        <taxon>Streptomycetaceae</taxon>
        <taxon>Actinacidiphila</taxon>
    </lineage>
</organism>
<keyword evidence="1" id="KW-0805">Transcription regulation</keyword>
<dbReference type="CDD" id="cd06171">
    <property type="entry name" value="Sigma70_r4"/>
    <property type="match status" value="1"/>
</dbReference>
<protein>
    <submittedName>
        <fullName evidence="8">RNA polymerase sigma-B factor</fullName>
    </submittedName>
</protein>
<dbReference type="InterPro" id="IPR036388">
    <property type="entry name" value="WH-like_DNA-bd_sf"/>
</dbReference>
<dbReference type="InterPro" id="IPR007630">
    <property type="entry name" value="RNA_pol_sigma70_r4"/>
</dbReference>
<dbReference type="AlphaFoldDB" id="A0A1M7LPL0"/>
<feature type="compositionally biased region" description="Basic and acidic residues" evidence="5">
    <location>
        <begin position="1"/>
        <end position="21"/>
    </location>
</feature>
<dbReference type="Pfam" id="PF04542">
    <property type="entry name" value="Sigma70_r2"/>
    <property type="match status" value="1"/>
</dbReference>
<gene>
    <name evidence="8" type="ORF">SAMN05216499_114121</name>
</gene>
<name>A0A1M7LPL0_9ACTN</name>
<evidence type="ECO:0000313" key="9">
    <source>
        <dbReference type="Proteomes" id="UP000184111"/>
    </source>
</evidence>
<dbReference type="GO" id="GO:0006352">
    <property type="term" value="P:DNA-templated transcription initiation"/>
    <property type="evidence" value="ECO:0007669"/>
    <property type="project" value="InterPro"/>
</dbReference>
<feature type="region of interest" description="Disordered" evidence="5">
    <location>
        <begin position="1"/>
        <end position="24"/>
    </location>
</feature>
<dbReference type="InterPro" id="IPR013324">
    <property type="entry name" value="RNA_pol_sigma_r3/r4-like"/>
</dbReference>
<evidence type="ECO:0000259" key="7">
    <source>
        <dbReference type="Pfam" id="PF04545"/>
    </source>
</evidence>
<proteinExistence type="predicted"/>
<dbReference type="InterPro" id="IPR014322">
    <property type="entry name" value="RNA_pol_sigma-B/F/G"/>
</dbReference>
<dbReference type="Pfam" id="PF04545">
    <property type="entry name" value="Sigma70_r4"/>
    <property type="match status" value="1"/>
</dbReference>
<accession>A0A1M7LPL0</accession>
<keyword evidence="3" id="KW-0238">DNA-binding</keyword>
<dbReference type="Gene3D" id="1.10.10.10">
    <property type="entry name" value="Winged helix-like DNA-binding domain superfamily/Winged helix DNA-binding domain"/>
    <property type="match status" value="2"/>
</dbReference>
<keyword evidence="9" id="KW-1185">Reference proteome</keyword>
<dbReference type="EMBL" id="FRBI01000014">
    <property type="protein sequence ID" value="SHM79965.1"/>
    <property type="molecule type" value="Genomic_DNA"/>
</dbReference>
<sequence>MRDDEGRQVPVRPGERQHDVPAESDELFQRMLAARRKSERDACRERLIIVWMPMARRLAGRYRSRGETLEDLQQVAAVGLIKAVDRFDPTRGHAFASYAVPTIDGEIKRHFRDHLWSVHVPRSVQELRNRVRTACQELDGGHAASRPSVADVVARTGLSVDEVRAGLAALDSYAALSLDAALEADSADAFLGHRIGVLDPAFDRVVDREAVKPTLRALPLRERTILFLRFFNDMKQAEIAAVLGISQMHVSRLLNNVCAQLRAVALEEHAAG</sequence>
<dbReference type="NCBIfam" id="TIGR02937">
    <property type="entry name" value="sigma70-ECF"/>
    <property type="match status" value="1"/>
</dbReference>
<dbReference type="GO" id="GO:0003677">
    <property type="term" value="F:DNA binding"/>
    <property type="evidence" value="ECO:0007669"/>
    <property type="project" value="UniProtKB-KW"/>
</dbReference>
<feature type="domain" description="RNA polymerase sigma-70 region 2" evidence="6">
    <location>
        <begin position="52"/>
        <end position="114"/>
    </location>
</feature>
<keyword evidence="4" id="KW-0804">Transcription</keyword>
<evidence type="ECO:0000259" key="6">
    <source>
        <dbReference type="Pfam" id="PF04542"/>
    </source>
</evidence>
<evidence type="ECO:0000256" key="1">
    <source>
        <dbReference type="ARBA" id="ARBA00023015"/>
    </source>
</evidence>
<keyword evidence="2" id="KW-0731">Sigma factor</keyword>
<dbReference type="RefSeq" id="WP_073500595.1">
    <property type="nucleotide sequence ID" value="NZ_FRBI01000014.1"/>
</dbReference>
<dbReference type="SUPFAM" id="SSF88659">
    <property type="entry name" value="Sigma3 and sigma4 domains of RNA polymerase sigma factors"/>
    <property type="match status" value="2"/>
</dbReference>
<dbReference type="PANTHER" id="PTHR30385">
    <property type="entry name" value="SIGMA FACTOR F FLAGELLAR"/>
    <property type="match status" value="1"/>
</dbReference>
<reference evidence="8 9" key="1">
    <citation type="submission" date="2016-11" db="EMBL/GenBank/DDBJ databases">
        <authorList>
            <person name="Jaros S."/>
            <person name="Januszkiewicz K."/>
            <person name="Wedrychowicz H."/>
        </authorList>
    </citation>
    <scope>NUCLEOTIDE SEQUENCE [LARGE SCALE GENOMIC DNA]</scope>
    <source>
        <strain evidence="8 9">CGMCC 4.2025</strain>
    </source>
</reference>
<dbReference type="InterPro" id="IPR013325">
    <property type="entry name" value="RNA_pol_sigma_r2"/>
</dbReference>
<dbReference type="PANTHER" id="PTHR30385:SF4">
    <property type="entry name" value="RNA POLYMERASE SIGMA-E FACTOR"/>
    <property type="match status" value="1"/>
</dbReference>
<evidence type="ECO:0000313" key="8">
    <source>
        <dbReference type="EMBL" id="SHM79965.1"/>
    </source>
</evidence>
<dbReference type="InterPro" id="IPR007627">
    <property type="entry name" value="RNA_pol_sigma70_r2"/>
</dbReference>